<dbReference type="Gene3D" id="3.40.980.10">
    <property type="entry name" value="MoaB/Mog-like domain"/>
    <property type="match status" value="1"/>
</dbReference>
<dbReference type="AlphaFoldDB" id="A0AA45WM87"/>
<name>A0AA45WM87_9AQUI</name>
<feature type="domain" description="MoaB/Mog" evidence="2">
    <location>
        <begin position="4"/>
        <end position="173"/>
    </location>
</feature>
<keyword evidence="4" id="KW-1185">Reference proteome</keyword>
<comment type="similarity">
    <text evidence="1">Belongs to the CinA family.</text>
</comment>
<dbReference type="InterPro" id="IPR036425">
    <property type="entry name" value="MoaB/Mog-like_dom_sf"/>
</dbReference>
<evidence type="ECO:0000259" key="2">
    <source>
        <dbReference type="SMART" id="SM00852"/>
    </source>
</evidence>
<reference evidence="3" key="1">
    <citation type="submission" date="2017-05" db="EMBL/GenBank/DDBJ databases">
        <authorList>
            <person name="Varghese N."/>
            <person name="Submissions S."/>
        </authorList>
    </citation>
    <scope>NUCLEOTIDE SEQUENCE</scope>
    <source>
        <strain evidence="3">DSM 18763</strain>
    </source>
</reference>
<dbReference type="PANTHER" id="PTHR13939:SF0">
    <property type="entry name" value="NMN AMIDOHYDROLASE-LIKE PROTEIN YFAY"/>
    <property type="match status" value="1"/>
</dbReference>
<accession>A0AA45WM87</accession>
<gene>
    <name evidence="3" type="ORF">SAMN06264868_11143</name>
</gene>
<dbReference type="InterPro" id="IPR001453">
    <property type="entry name" value="MoaB/Mog_dom"/>
</dbReference>
<dbReference type="EMBL" id="FXTX01000011">
    <property type="protein sequence ID" value="SMP13754.1"/>
    <property type="molecule type" value="Genomic_DNA"/>
</dbReference>
<dbReference type="Pfam" id="PF00994">
    <property type="entry name" value="MoCF_biosynth"/>
    <property type="match status" value="1"/>
</dbReference>
<dbReference type="CDD" id="cd00885">
    <property type="entry name" value="cinA"/>
    <property type="match status" value="1"/>
</dbReference>
<dbReference type="SUPFAM" id="SSF142433">
    <property type="entry name" value="CinA-like"/>
    <property type="match status" value="1"/>
</dbReference>
<sequence length="402" mass="44965">MKAFILVTGSEFTEGRKIDKNGNYIAKELFERGVDVVGITLAPDDFYLIQYYIKIGLDKADIVIISGGLGPTSDDLTREAVSSAIGVPLVYDEEWLKYLKNYYFERALEFTDERKSMAKIPYGSVPIKSKTGRALGFLKVLDDVKKAVIAVPGVPSEMKDMLEEIFDRVGLKEKKRFVHLFRTFGINELDLNYLLKDIDNLSYNVSPKGVDIFVKDTQKLFLENKIAVIRDRLGKNIYAEDNLEMEEVVGKLLKENKKTISTAESSTGGLIASRIVNVAGSSEYFLGGVVSYSNEAKINILGVKKEDIERYGAVSEPVAKQMVEGAIRIFKTDFALSDTGIAGPTGDTPEKPLGLHYIGFFNGKESVVYKEIYKAERNDVRLYISQFALNLVRLYLSEEKNG</sequence>
<dbReference type="PANTHER" id="PTHR13939">
    <property type="entry name" value="NICOTINAMIDE-NUCLEOTIDE AMIDOHYDROLASE PNCC"/>
    <property type="match status" value="1"/>
</dbReference>
<dbReference type="InterPro" id="IPR008136">
    <property type="entry name" value="CinA_C"/>
</dbReference>
<dbReference type="SUPFAM" id="SSF53218">
    <property type="entry name" value="Molybdenum cofactor biosynthesis proteins"/>
    <property type="match status" value="1"/>
</dbReference>
<dbReference type="PIRSF" id="PIRSF006728">
    <property type="entry name" value="CinA"/>
    <property type="match status" value="1"/>
</dbReference>
<evidence type="ECO:0000313" key="4">
    <source>
        <dbReference type="Proteomes" id="UP001157947"/>
    </source>
</evidence>
<dbReference type="Pfam" id="PF02464">
    <property type="entry name" value="CinA"/>
    <property type="match status" value="1"/>
</dbReference>
<dbReference type="InterPro" id="IPR036653">
    <property type="entry name" value="CinA-like_C"/>
</dbReference>
<proteinExistence type="inferred from homology"/>
<dbReference type="InterPro" id="IPR008135">
    <property type="entry name" value="Competence-induced_CinA"/>
</dbReference>
<evidence type="ECO:0000313" key="3">
    <source>
        <dbReference type="EMBL" id="SMP13754.1"/>
    </source>
</evidence>
<organism evidence="3 4">
    <name type="scientific">Venenivibrio stagnispumantis</name>
    <dbReference type="NCBI Taxonomy" id="407998"/>
    <lineage>
        <taxon>Bacteria</taxon>
        <taxon>Pseudomonadati</taxon>
        <taxon>Aquificota</taxon>
        <taxon>Aquificia</taxon>
        <taxon>Aquificales</taxon>
        <taxon>Hydrogenothermaceae</taxon>
        <taxon>Venenivibrio</taxon>
    </lineage>
</organism>
<dbReference type="RefSeq" id="WP_265133781.1">
    <property type="nucleotide sequence ID" value="NZ_FXTX01000011.1"/>
</dbReference>
<dbReference type="Proteomes" id="UP001157947">
    <property type="component" value="Unassembled WGS sequence"/>
</dbReference>
<dbReference type="InterPro" id="IPR050101">
    <property type="entry name" value="CinA"/>
</dbReference>
<evidence type="ECO:0000256" key="1">
    <source>
        <dbReference type="HAMAP-Rule" id="MF_00226"/>
    </source>
</evidence>
<protein>
    <recommendedName>
        <fullName evidence="1">CinA-like protein</fullName>
    </recommendedName>
</protein>
<dbReference type="Gene3D" id="3.90.950.20">
    <property type="entry name" value="CinA-like"/>
    <property type="match status" value="1"/>
</dbReference>
<comment type="caution">
    <text evidence="3">The sequence shown here is derived from an EMBL/GenBank/DDBJ whole genome shotgun (WGS) entry which is preliminary data.</text>
</comment>
<dbReference type="NCBIfam" id="TIGR00199">
    <property type="entry name" value="PncC_domain"/>
    <property type="match status" value="1"/>
</dbReference>
<dbReference type="HAMAP" id="MF_00226_B">
    <property type="entry name" value="CinA_B"/>
    <property type="match status" value="1"/>
</dbReference>
<dbReference type="SMART" id="SM00852">
    <property type="entry name" value="MoCF_biosynth"/>
    <property type="match status" value="1"/>
</dbReference>